<dbReference type="STRING" id="400682.A0A1X7V8M5"/>
<sequence>MGGWVSDREITCQSGLLELLEPGDMTMADRGFDIQEVVAPKGILLNVPPRLGSQKQLSAYDVEKTRRIAEYRIHIERVIGRGRRYEILNHTFSNLMGDLISDINAVCMYLTNFDVPLVGY</sequence>
<evidence type="ECO:0000256" key="1">
    <source>
        <dbReference type="ARBA" id="ARBA00001968"/>
    </source>
</evidence>
<dbReference type="EnsemblMetazoa" id="Aqu2.1.36366_001">
    <property type="protein sequence ID" value="Aqu2.1.36366_001"/>
    <property type="gene ID" value="Aqu2.1.36366"/>
</dbReference>
<dbReference type="AlphaFoldDB" id="A0A1X7V8M5"/>
<keyword evidence="2" id="KW-0479">Metal-binding</keyword>
<dbReference type="Pfam" id="PF13359">
    <property type="entry name" value="DDE_Tnp_4"/>
    <property type="match status" value="1"/>
</dbReference>
<dbReference type="OMA" id="EYRIHIE"/>
<protein>
    <recommendedName>
        <fullName evidence="3">DDE Tnp4 domain-containing protein</fullName>
    </recommendedName>
</protein>
<dbReference type="InterPro" id="IPR027806">
    <property type="entry name" value="HARBI1_dom"/>
</dbReference>
<feature type="domain" description="DDE Tnp4" evidence="3">
    <location>
        <begin position="2"/>
        <end position="112"/>
    </location>
</feature>
<name>A0A1X7V8M5_AMPQE</name>
<evidence type="ECO:0000313" key="4">
    <source>
        <dbReference type="EnsemblMetazoa" id="Aqu2.1.36366_001"/>
    </source>
</evidence>
<dbReference type="PANTHER" id="PTHR23080">
    <property type="entry name" value="THAP DOMAIN PROTEIN"/>
    <property type="match status" value="1"/>
</dbReference>
<organism evidence="4">
    <name type="scientific">Amphimedon queenslandica</name>
    <name type="common">Sponge</name>
    <dbReference type="NCBI Taxonomy" id="400682"/>
    <lineage>
        <taxon>Eukaryota</taxon>
        <taxon>Metazoa</taxon>
        <taxon>Porifera</taxon>
        <taxon>Demospongiae</taxon>
        <taxon>Heteroscleromorpha</taxon>
        <taxon>Haplosclerida</taxon>
        <taxon>Niphatidae</taxon>
        <taxon>Amphimedon</taxon>
    </lineage>
</organism>
<dbReference type="InParanoid" id="A0A1X7V8M5"/>
<accession>A0A1X7V8M5</accession>
<evidence type="ECO:0000259" key="3">
    <source>
        <dbReference type="Pfam" id="PF13359"/>
    </source>
</evidence>
<proteinExistence type="predicted"/>
<comment type="cofactor">
    <cofactor evidence="1">
        <name>a divalent metal cation</name>
        <dbReference type="ChEBI" id="CHEBI:60240"/>
    </cofactor>
</comment>
<evidence type="ECO:0000256" key="2">
    <source>
        <dbReference type="ARBA" id="ARBA00022723"/>
    </source>
</evidence>
<dbReference type="OrthoDB" id="10020990at2759"/>
<reference evidence="4" key="1">
    <citation type="submission" date="2017-05" db="UniProtKB">
        <authorList>
            <consortium name="EnsemblMetazoa"/>
        </authorList>
    </citation>
    <scope>IDENTIFICATION</scope>
</reference>
<dbReference type="GO" id="GO:0046872">
    <property type="term" value="F:metal ion binding"/>
    <property type="evidence" value="ECO:0007669"/>
    <property type="project" value="UniProtKB-KW"/>
</dbReference>